<comment type="caution">
    <text evidence="2">The sequence shown here is derived from an EMBL/GenBank/DDBJ whole genome shotgun (WGS) entry which is preliminary data.</text>
</comment>
<name>A0A0F9KXT7_9ZZZZ</name>
<accession>A0A0F9KXT7</accession>
<evidence type="ECO:0000256" key="1">
    <source>
        <dbReference type="SAM" id="Coils"/>
    </source>
</evidence>
<dbReference type="AlphaFoldDB" id="A0A0F9KXT7"/>
<evidence type="ECO:0000313" key="2">
    <source>
        <dbReference type="EMBL" id="KKM26818.1"/>
    </source>
</evidence>
<feature type="coiled-coil region" evidence="1">
    <location>
        <begin position="17"/>
        <end position="44"/>
    </location>
</feature>
<gene>
    <name evidence="2" type="ORF">LCGC14_1580920</name>
</gene>
<dbReference type="EMBL" id="LAZR01012442">
    <property type="protein sequence ID" value="KKM26818.1"/>
    <property type="molecule type" value="Genomic_DNA"/>
</dbReference>
<sequence length="71" mass="8286">MKFSTSEKREIRAYLNIELARMALDSLEELVRRGNKELDEARQKVAFFYEDILCLQSMISAIGHGLDYEDD</sequence>
<organism evidence="2">
    <name type="scientific">marine sediment metagenome</name>
    <dbReference type="NCBI Taxonomy" id="412755"/>
    <lineage>
        <taxon>unclassified sequences</taxon>
        <taxon>metagenomes</taxon>
        <taxon>ecological metagenomes</taxon>
    </lineage>
</organism>
<keyword evidence="1" id="KW-0175">Coiled coil</keyword>
<evidence type="ECO:0008006" key="3">
    <source>
        <dbReference type="Google" id="ProtNLM"/>
    </source>
</evidence>
<reference evidence="2" key="1">
    <citation type="journal article" date="2015" name="Nature">
        <title>Complex archaea that bridge the gap between prokaryotes and eukaryotes.</title>
        <authorList>
            <person name="Spang A."/>
            <person name="Saw J.H."/>
            <person name="Jorgensen S.L."/>
            <person name="Zaremba-Niedzwiedzka K."/>
            <person name="Martijn J."/>
            <person name="Lind A.E."/>
            <person name="van Eijk R."/>
            <person name="Schleper C."/>
            <person name="Guy L."/>
            <person name="Ettema T.J."/>
        </authorList>
    </citation>
    <scope>NUCLEOTIDE SEQUENCE</scope>
</reference>
<protein>
    <recommendedName>
        <fullName evidence="3">PhoU domain-containing protein</fullName>
    </recommendedName>
</protein>
<proteinExistence type="predicted"/>